<organism evidence="1 2">
    <name type="scientific">Candidatus Macondimonas diazotrophica</name>
    <dbReference type="NCBI Taxonomy" id="2305248"/>
    <lineage>
        <taxon>Bacteria</taxon>
        <taxon>Pseudomonadati</taxon>
        <taxon>Pseudomonadota</taxon>
        <taxon>Gammaproteobacteria</taxon>
        <taxon>Chromatiales</taxon>
        <taxon>Ectothiorhodospiraceae</taxon>
        <taxon>Candidatus Macondimonas</taxon>
    </lineage>
</organism>
<name>A0A4Z0F431_9GAMM</name>
<keyword evidence="2" id="KW-1185">Reference proteome</keyword>
<dbReference type="EMBL" id="SRIO01000065">
    <property type="protein sequence ID" value="TFZ80360.1"/>
    <property type="molecule type" value="Genomic_DNA"/>
</dbReference>
<dbReference type="AlphaFoldDB" id="A0A4Z0F431"/>
<dbReference type="Proteomes" id="UP000297890">
    <property type="component" value="Unassembled WGS sequence"/>
</dbReference>
<sequence length="255" mass="29365">MGIYATPRIDNFAYAKRLWADTPPWREASTPSARPLALRRDKHITIRSDDAPDSPVYCRLYNTDCVTFHADGIVEIRGYPSKSTVDFIHNILSGYVRPLRLCDAYLVDGGRVVCGPDIAIRLPDTYKQPVEVGKADPFKFYSLDRKKVNALLKSLRWREFRTWALTAFDLLVDDTDDRARLYAAAEEAFPEIFGCPQFAPVWVWFDSISGSEWVAKIRKGIIRKNIATLRDVEELPYCEDEQEYRRKLRAHLKAT</sequence>
<gene>
    <name evidence="1" type="ORF">E4680_13875</name>
</gene>
<reference evidence="1 2" key="1">
    <citation type="journal article" date="2019" name="ISME J.">
        <title>Candidatus Macondimonas diazotrophica, a novel gammaproteobacterial genus dominating crude-oil-contaminated coastal sediments.</title>
        <authorList>
            <person name="Karthikeyan S."/>
            <person name="Konstantinidis K."/>
        </authorList>
    </citation>
    <scope>NUCLEOTIDE SEQUENCE [LARGE SCALE GENOMIC DNA]</scope>
    <source>
        <strain evidence="1 2">KTK01</strain>
    </source>
</reference>
<evidence type="ECO:0000313" key="2">
    <source>
        <dbReference type="Proteomes" id="UP000297890"/>
    </source>
</evidence>
<protein>
    <submittedName>
        <fullName evidence="1">Uncharacterized protein</fullName>
    </submittedName>
</protein>
<evidence type="ECO:0000313" key="1">
    <source>
        <dbReference type="EMBL" id="TFZ80360.1"/>
    </source>
</evidence>
<dbReference type="RefSeq" id="WP_135283020.1">
    <property type="nucleotide sequence ID" value="NZ_SRIO01000065.1"/>
</dbReference>
<accession>A0A4Z0F431</accession>
<comment type="caution">
    <text evidence="1">The sequence shown here is derived from an EMBL/GenBank/DDBJ whole genome shotgun (WGS) entry which is preliminary data.</text>
</comment>
<proteinExistence type="predicted"/>